<keyword evidence="6" id="KW-1185">Reference proteome</keyword>
<dbReference type="PANTHER" id="PTHR42794:SF2">
    <property type="entry name" value="ABC TRANSPORTER ATP-BINDING PROTEIN"/>
    <property type="match status" value="1"/>
</dbReference>
<name>A0A7G5FDX7_9CORY</name>
<dbReference type="EMBL" id="CP059833">
    <property type="protein sequence ID" value="QMV84818.1"/>
    <property type="molecule type" value="Genomic_DNA"/>
</dbReference>
<dbReference type="Pfam" id="PF00005">
    <property type="entry name" value="ABC_tran"/>
    <property type="match status" value="1"/>
</dbReference>
<accession>A0A7G5FDX7</accession>
<dbReference type="CDD" id="cd03214">
    <property type="entry name" value="ABC_Iron-Siderophores_B12_Hemin"/>
    <property type="match status" value="1"/>
</dbReference>
<dbReference type="GO" id="GO:0005524">
    <property type="term" value="F:ATP binding"/>
    <property type="evidence" value="ECO:0007669"/>
    <property type="project" value="UniProtKB-KW"/>
</dbReference>
<dbReference type="PROSITE" id="PS50893">
    <property type="entry name" value="ABC_TRANSPORTER_2"/>
    <property type="match status" value="1"/>
</dbReference>
<keyword evidence="1" id="KW-0813">Transport</keyword>
<dbReference type="Gene3D" id="3.40.50.300">
    <property type="entry name" value="P-loop containing nucleotide triphosphate hydrolases"/>
    <property type="match status" value="1"/>
</dbReference>
<dbReference type="GO" id="GO:0016887">
    <property type="term" value="F:ATP hydrolysis activity"/>
    <property type="evidence" value="ECO:0007669"/>
    <property type="project" value="InterPro"/>
</dbReference>
<protein>
    <submittedName>
        <fullName evidence="5">ABC transporter ATP-binding protein</fullName>
    </submittedName>
</protein>
<reference evidence="5 6" key="1">
    <citation type="submission" date="2020-07" db="EMBL/GenBank/DDBJ databases">
        <title>non toxigenic Corynebacterium sp. nov from a clinical source.</title>
        <authorList>
            <person name="Bernier A.-M."/>
            <person name="Bernard K."/>
        </authorList>
    </citation>
    <scope>NUCLEOTIDE SEQUENCE [LARGE SCALE GENOMIC DNA]</scope>
    <source>
        <strain evidence="6">NML 93-0612</strain>
    </source>
</reference>
<dbReference type="InterPro" id="IPR003439">
    <property type="entry name" value="ABC_transporter-like_ATP-bd"/>
</dbReference>
<dbReference type="InterPro" id="IPR003593">
    <property type="entry name" value="AAA+_ATPase"/>
</dbReference>
<dbReference type="RefSeq" id="WP_182385625.1">
    <property type="nucleotide sequence ID" value="NZ_CP059833.1"/>
</dbReference>
<evidence type="ECO:0000256" key="1">
    <source>
        <dbReference type="ARBA" id="ARBA00022448"/>
    </source>
</evidence>
<evidence type="ECO:0000313" key="5">
    <source>
        <dbReference type="EMBL" id="QMV84818.1"/>
    </source>
</evidence>
<dbReference type="FunFam" id="3.40.50.300:FF:000134">
    <property type="entry name" value="Iron-enterobactin ABC transporter ATP-binding protein"/>
    <property type="match status" value="1"/>
</dbReference>
<evidence type="ECO:0000313" key="6">
    <source>
        <dbReference type="Proteomes" id="UP000515570"/>
    </source>
</evidence>
<dbReference type="InterPro" id="IPR027417">
    <property type="entry name" value="P-loop_NTPase"/>
</dbReference>
<keyword evidence="2" id="KW-0547">Nucleotide-binding</keyword>
<sequence>MIRATGLSFSYPHRSPTLTDVSLHVPAGKVCAILGNNGAGKSTLLHCLLGTLGAKTGTVEVCEREITSYSTNEFAQTVAYVPQRSETSPTMVYDAILLGRMPHFLLGPRAEDHAVVEQTIASLGLDDIAFRYLNELSGGQQQKVAIARALVTQPKVLILDEPTSSLDVKNQAEVLALVRKAAHTHNMSVVMVVHDLTQALNHADTLCLLHQGRSTFITPDHAHGHSDELANILTETFGIPIEVTQLRGRYVAVTLE</sequence>
<dbReference type="PROSITE" id="PS00211">
    <property type="entry name" value="ABC_TRANSPORTER_1"/>
    <property type="match status" value="1"/>
</dbReference>
<dbReference type="AlphaFoldDB" id="A0A7G5FDX7"/>
<evidence type="ECO:0000259" key="4">
    <source>
        <dbReference type="PROSITE" id="PS50893"/>
    </source>
</evidence>
<feature type="domain" description="ABC transporter" evidence="4">
    <location>
        <begin position="2"/>
        <end position="236"/>
    </location>
</feature>
<dbReference type="PANTHER" id="PTHR42794">
    <property type="entry name" value="HEMIN IMPORT ATP-BINDING PROTEIN HMUV"/>
    <property type="match status" value="1"/>
</dbReference>
<evidence type="ECO:0000256" key="2">
    <source>
        <dbReference type="ARBA" id="ARBA00022741"/>
    </source>
</evidence>
<dbReference type="SUPFAM" id="SSF52540">
    <property type="entry name" value="P-loop containing nucleoside triphosphate hydrolases"/>
    <property type="match status" value="1"/>
</dbReference>
<dbReference type="Proteomes" id="UP000515570">
    <property type="component" value="Chromosome"/>
</dbReference>
<dbReference type="SMART" id="SM00382">
    <property type="entry name" value="AAA"/>
    <property type="match status" value="1"/>
</dbReference>
<evidence type="ECO:0000256" key="3">
    <source>
        <dbReference type="ARBA" id="ARBA00022840"/>
    </source>
</evidence>
<organism evidence="5 6">
    <name type="scientific">Corynebacterium hindlerae</name>
    <dbReference type="NCBI Taxonomy" id="699041"/>
    <lineage>
        <taxon>Bacteria</taxon>
        <taxon>Bacillati</taxon>
        <taxon>Actinomycetota</taxon>
        <taxon>Actinomycetes</taxon>
        <taxon>Mycobacteriales</taxon>
        <taxon>Corynebacteriaceae</taxon>
        <taxon>Corynebacterium</taxon>
    </lineage>
</organism>
<keyword evidence="3 5" id="KW-0067">ATP-binding</keyword>
<gene>
    <name evidence="5" type="ORF">HW450_10810</name>
</gene>
<proteinExistence type="predicted"/>
<dbReference type="InterPro" id="IPR017871">
    <property type="entry name" value="ABC_transporter-like_CS"/>
</dbReference>